<keyword evidence="1" id="KW-0472">Membrane</keyword>
<feature type="transmembrane region" description="Helical" evidence="1">
    <location>
        <begin position="121"/>
        <end position="136"/>
    </location>
</feature>
<feature type="transmembrane region" description="Helical" evidence="1">
    <location>
        <begin position="6"/>
        <end position="22"/>
    </location>
</feature>
<keyword evidence="1" id="KW-1133">Transmembrane helix</keyword>
<reference evidence="3" key="1">
    <citation type="submission" date="2020-06" db="EMBL/GenBank/DDBJ databases">
        <title>Paenibacillus sp. nov., isolated from soil.</title>
        <authorList>
            <person name="Seo Y.L."/>
        </authorList>
    </citation>
    <scope>NUCLEOTIDE SEQUENCE [LARGE SCALE GENOMIC DNA]</scope>
    <source>
        <strain evidence="3">JW14</strain>
    </source>
</reference>
<feature type="transmembrane region" description="Helical" evidence="1">
    <location>
        <begin position="68"/>
        <end position="87"/>
    </location>
</feature>
<dbReference type="EMBL" id="JABWCS010000221">
    <property type="protein sequence ID" value="NUU64070.1"/>
    <property type="molecule type" value="Genomic_DNA"/>
</dbReference>
<evidence type="ECO:0000259" key="2">
    <source>
        <dbReference type="Pfam" id="PF04892"/>
    </source>
</evidence>
<dbReference type="Proteomes" id="UP000564806">
    <property type="component" value="Unassembled WGS sequence"/>
</dbReference>
<dbReference type="PANTHER" id="PTHR36834:SF1">
    <property type="entry name" value="INTEGRAL MEMBRANE PROTEIN"/>
    <property type="match status" value="1"/>
</dbReference>
<evidence type="ECO:0000256" key="1">
    <source>
        <dbReference type="SAM" id="Phobius"/>
    </source>
</evidence>
<evidence type="ECO:0000313" key="3">
    <source>
        <dbReference type="EMBL" id="NUU64070.1"/>
    </source>
</evidence>
<keyword evidence="1" id="KW-0812">Transmembrane</keyword>
<proteinExistence type="predicted"/>
<name>A0A850EVX6_9BACL</name>
<organism evidence="3 4">
    <name type="scientific">Paenibacillus agri</name>
    <dbReference type="NCBI Taxonomy" id="2744309"/>
    <lineage>
        <taxon>Bacteria</taxon>
        <taxon>Bacillati</taxon>
        <taxon>Bacillota</taxon>
        <taxon>Bacilli</taxon>
        <taxon>Bacillales</taxon>
        <taxon>Paenibacillaceae</taxon>
        <taxon>Paenibacillus</taxon>
    </lineage>
</organism>
<keyword evidence="4" id="KW-1185">Reference proteome</keyword>
<accession>A0A850EVX6</accession>
<sequence>MKVAFYLLFAGYAVIAINLILFKTIPVTAIFSTPGFALRSVNLIPYHIITTYFSDDSIGLKRLLENTLGNIALFIPLGVFVSYMGVIRSFRFKVGILVATAVSLEVIQYVLALGSSDIDDVLLNLLGGLLGIAVYKRIERRARSREQVLNAVVVFFLVTGIGGIAVIGIVDRNLLPFGNQKVEYIDENKGIMAGLDESTSDLFGDLKAAGQSTITVYQNPKYITTVSISETVTPASELYTDISLNAATKFFIRHISSVKNQLISRYEEGSAVDLASLMGQKGTALTVRVWLSDDDVQIARAVLVSVTD</sequence>
<dbReference type="InterPro" id="IPR053150">
    <property type="entry name" value="Teicoplanin_resist-assoc"/>
</dbReference>
<feature type="transmembrane region" description="Helical" evidence="1">
    <location>
        <begin position="148"/>
        <end position="170"/>
    </location>
</feature>
<comment type="caution">
    <text evidence="3">The sequence shown here is derived from an EMBL/GenBank/DDBJ whole genome shotgun (WGS) entry which is preliminary data.</text>
</comment>
<feature type="transmembrane region" description="Helical" evidence="1">
    <location>
        <begin position="94"/>
        <end position="115"/>
    </location>
</feature>
<gene>
    <name evidence="3" type="ORF">HPT30_27345</name>
</gene>
<dbReference type="InterPro" id="IPR006976">
    <property type="entry name" value="VanZ-like"/>
</dbReference>
<evidence type="ECO:0000313" key="4">
    <source>
        <dbReference type="Proteomes" id="UP000564806"/>
    </source>
</evidence>
<dbReference type="AlphaFoldDB" id="A0A850EVX6"/>
<dbReference type="Pfam" id="PF04892">
    <property type="entry name" value="VanZ"/>
    <property type="match status" value="1"/>
</dbReference>
<protein>
    <submittedName>
        <fullName evidence="3">VanZ family protein</fullName>
    </submittedName>
</protein>
<dbReference type="RefSeq" id="WP_175374431.1">
    <property type="nucleotide sequence ID" value="NZ_JABWCS010000221.1"/>
</dbReference>
<dbReference type="PANTHER" id="PTHR36834">
    <property type="entry name" value="MEMBRANE PROTEIN-RELATED"/>
    <property type="match status" value="1"/>
</dbReference>
<feature type="domain" description="VanZ-like" evidence="2">
    <location>
        <begin position="9"/>
        <end position="136"/>
    </location>
</feature>